<sequence>MVVRTRLRAILTPLLLYVVSGAMSAYFIQTAIHGDRGLRTKDEYKVQIADLRADLDRLKTERWGWQHRVTLMRSDTVDRDLASEEIRLKLGYVDPRDLVIFTDANRKR</sequence>
<dbReference type="AlphaFoldDB" id="A0A4Q2RB01"/>
<keyword evidence="2" id="KW-1185">Reference proteome</keyword>
<dbReference type="OrthoDB" id="9815600at2"/>
<dbReference type="Proteomes" id="UP000289411">
    <property type="component" value="Unassembled WGS sequence"/>
</dbReference>
<reference evidence="1 2" key="2">
    <citation type="submission" date="2019-02" db="EMBL/GenBank/DDBJ databases">
        <title>'Lichenibacterium ramalinii' gen. nov. sp. nov., 'Lichenibacterium minor' gen. nov. sp. nov.</title>
        <authorList>
            <person name="Pankratov T."/>
        </authorList>
    </citation>
    <scope>NUCLEOTIDE SEQUENCE [LARGE SCALE GENOMIC DNA]</scope>
    <source>
        <strain evidence="1 2">RmlP001</strain>
    </source>
</reference>
<proteinExistence type="predicted"/>
<accession>A0A4Q2RB01</accession>
<dbReference type="RefSeq" id="WP_129220360.1">
    <property type="nucleotide sequence ID" value="NZ_QYBC01000014.1"/>
</dbReference>
<dbReference type="Pfam" id="PF04977">
    <property type="entry name" value="DivIC"/>
    <property type="match status" value="1"/>
</dbReference>
<evidence type="ECO:0000313" key="1">
    <source>
        <dbReference type="EMBL" id="RYB03406.1"/>
    </source>
</evidence>
<organism evidence="1 2">
    <name type="scientific">Lichenibacterium ramalinae</name>
    <dbReference type="NCBI Taxonomy" id="2316527"/>
    <lineage>
        <taxon>Bacteria</taxon>
        <taxon>Pseudomonadati</taxon>
        <taxon>Pseudomonadota</taxon>
        <taxon>Alphaproteobacteria</taxon>
        <taxon>Hyphomicrobiales</taxon>
        <taxon>Lichenihabitantaceae</taxon>
        <taxon>Lichenibacterium</taxon>
    </lineage>
</organism>
<name>A0A4Q2RB01_9HYPH</name>
<gene>
    <name evidence="1" type="ORF">D3272_16730</name>
</gene>
<comment type="caution">
    <text evidence="1">The sequence shown here is derived from an EMBL/GenBank/DDBJ whole genome shotgun (WGS) entry which is preliminary data.</text>
</comment>
<dbReference type="InterPro" id="IPR007060">
    <property type="entry name" value="FtsL/DivIC"/>
</dbReference>
<protein>
    <submittedName>
        <fullName evidence="1">Septum formation initiator family protein</fullName>
    </submittedName>
</protein>
<reference evidence="1 2" key="1">
    <citation type="submission" date="2018-09" db="EMBL/GenBank/DDBJ databases">
        <authorList>
            <person name="Grouzdev D.S."/>
            <person name="Krutkina M.S."/>
        </authorList>
    </citation>
    <scope>NUCLEOTIDE SEQUENCE [LARGE SCALE GENOMIC DNA]</scope>
    <source>
        <strain evidence="1 2">RmlP001</strain>
    </source>
</reference>
<dbReference type="EMBL" id="QYBC01000014">
    <property type="protein sequence ID" value="RYB03406.1"/>
    <property type="molecule type" value="Genomic_DNA"/>
</dbReference>
<evidence type="ECO:0000313" key="2">
    <source>
        <dbReference type="Proteomes" id="UP000289411"/>
    </source>
</evidence>